<comment type="caution">
    <text evidence="2">The sequence shown here is derived from an EMBL/GenBank/DDBJ whole genome shotgun (WGS) entry which is preliminary data.</text>
</comment>
<accession>A0ABT0C066</accession>
<feature type="domain" description="Exonuclease" evidence="1">
    <location>
        <begin position="3"/>
        <end position="169"/>
    </location>
</feature>
<dbReference type="InterPro" id="IPR036397">
    <property type="entry name" value="RNaseH_sf"/>
</dbReference>
<dbReference type="SMART" id="SM00479">
    <property type="entry name" value="EXOIII"/>
    <property type="match status" value="1"/>
</dbReference>
<organism evidence="2 3">
    <name type="scientific">Parabacteroides faecalis</name>
    <dbReference type="NCBI Taxonomy" id="2924040"/>
    <lineage>
        <taxon>Bacteria</taxon>
        <taxon>Pseudomonadati</taxon>
        <taxon>Bacteroidota</taxon>
        <taxon>Bacteroidia</taxon>
        <taxon>Bacteroidales</taxon>
        <taxon>Tannerellaceae</taxon>
        <taxon>Parabacteroides</taxon>
    </lineage>
</organism>
<dbReference type="Proteomes" id="UP001165444">
    <property type="component" value="Unassembled WGS sequence"/>
</dbReference>
<dbReference type="RefSeq" id="WP_022456231.1">
    <property type="nucleotide sequence ID" value="NZ_JAKZMM010000014.1"/>
</dbReference>
<protein>
    <submittedName>
        <fullName evidence="2">3'-5' exonuclease</fullName>
    </submittedName>
</protein>
<keyword evidence="2" id="KW-0378">Hydrolase</keyword>
<name>A0ABT0C066_9BACT</name>
<reference evidence="2 3" key="1">
    <citation type="submission" date="2022-03" db="EMBL/GenBank/DDBJ databases">
        <title>Parabacteroides sp. nov. isolated from swine feces.</title>
        <authorList>
            <person name="Bak J.E."/>
        </authorList>
    </citation>
    <scope>NUCLEOTIDE SEQUENCE [LARGE SCALE GENOMIC DNA]</scope>
    <source>
        <strain evidence="2 3">AGMB00274</strain>
    </source>
</reference>
<proteinExistence type="predicted"/>
<gene>
    <name evidence="2" type="ORF">MUN53_07330</name>
</gene>
<dbReference type="InterPro" id="IPR013520">
    <property type="entry name" value="Ribonucl_H"/>
</dbReference>
<keyword evidence="2" id="KW-0540">Nuclease</keyword>
<dbReference type="Pfam" id="PF00929">
    <property type="entry name" value="RNase_T"/>
    <property type="match status" value="1"/>
</dbReference>
<dbReference type="InterPro" id="IPR012337">
    <property type="entry name" value="RNaseH-like_sf"/>
</dbReference>
<evidence type="ECO:0000259" key="1">
    <source>
        <dbReference type="SMART" id="SM00479"/>
    </source>
</evidence>
<dbReference type="GO" id="GO:0004527">
    <property type="term" value="F:exonuclease activity"/>
    <property type="evidence" value="ECO:0007669"/>
    <property type="project" value="UniProtKB-KW"/>
</dbReference>
<dbReference type="EMBL" id="JAKZMM010000014">
    <property type="protein sequence ID" value="MCJ2380423.1"/>
    <property type="molecule type" value="Genomic_DNA"/>
</dbReference>
<dbReference type="PANTHER" id="PTHR30231:SF42">
    <property type="entry name" value="EXONUCLEASE"/>
    <property type="match status" value="1"/>
</dbReference>
<evidence type="ECO:0000313" key="2">
    <source>
        <dbReference type="EMBL" id="MCJ2380423.1"/>
    </source>
</evidence>
<keyword evidence="2" id="KW-0269">Exonuclease</keyword>
<evidence type="ECO:0000313" key="3">
    <source>
        <dbReference type="Proteomes" id="UP001165444"/>
    </source>
</evidence>
<sequence length="170" mass="19346">MDNFVAIDFETANREPSSVCSVGIVVVREGKIQNHLYRLIHPTPNYYNYWNTRVHGLTAADTAQAPAFPFVWAEIEPLISGLPLVAHNAVFDEGCLKAVFRKYGMTYPEYKFYCTCRASRRVFGKELPNHQLQTVAARCGYQLEHHHHALADAEACAWIALRIMDLYLNS</sequence>
<dbReference type="PANTHER" id="PTHR30231">
    <property type="entry name" value="DNA POLYMERASE III SUBUNIT EPSILON"/>
    <property type="match status" value="1"/>
</dbReference>
<keyword evidence="3" id="KW-1185">Reference proteome</keyword>
<dbReference type="Gene3D" id="3.30.420.10">
    <property type="entry name" value="Ribonuclease H-like superfamily/Ribonuclease H"/>
    <property type="match status" value="1"/>
</dbReference>
<dbReference type="CDD" id="cd06130">
    <property type="entry name" value="DNA_pol_III_epsilon_like"/>
    <property type="match status" value="1"/>
</dbReference>
<dbReference type="SUPFAM" id="SSF53098">
    <property type="entry name" value="Ribonuclease H-like"/>
    <property type="match status" value="1"/>
</dbReference>